<dbReference type="AlphaFoldDB" id="A0AAD5VU62"/>
<name>A0AAD5VU62_9AGAR</name>
<evidence type="ECO:0000313" key="2">
    <source>
        <dbReference type="Proteomes" id="UP001213000"/>
    </source>
</evidence>
<comment type="caution">
    <text evidence="1">The sequence shown here is derived from an EMBL/GenBank/DDBJ whole genome shotgun (WGS) entry which is preliminary data.</text>
</comment>
<evidence type="ECO:0008006" key="3">
    <source>
        <dbReference type="Google" id="ProtNLM"/>
    </source>
</evidence>
<dbReference type="Gene3D" id="2.60.120.580">
    <property type="entry name" value="Acetamidase/Formamidase-like domains"/>
    <property type="match status" value="2"/>
</dbReference>
<sequence length="457" mass="49235">MSANSAANSVPHPTLIKVDPFIPADQQKGLHNRWHPDIPPVATVKPGQTFKIECVDWTGGQIGNNDCSDDVKNVDLTKVHNLSGPIAVEGAEPGDCLVVDILDVTPFEKMPWGFTGIFELENGGGLFAREFNSRACKAIWDLNGIHISYTHHVIDLILFPSQGVYASSRHIPGVRFAGVSHPGLIGTAPSPELLATWNKREGELIAAHANSVPPVAFPPEPRGAHVGQDLPKEVFEKIAKEGARTIPGREHGGNCDIKNLSKYVFHAHIFTSELTLVKRGSRCYFPVFIKGANLSVGDLHFSQGDMSFCGAIEMAGVITFSTSIIKDGVEKFGLKQPIFLPSPVDPMYSQKLVFEGLSVNINGDGKQFNMDASVAYKQAALNAIGYLQKLGYTREQAYLLLSAAPVESHVGAIVDSPNACVTLAVPTGIFDHDILPKPEGLTKGNFGQCAIRSDGVL</sequence>
<reference evidence="1" key="1">
    <citation type="submission" date="2022-07" db="EMBL/GenBank/DDBJ databases">
        <title>Genome Sequence of Leucocoprinus birnbaumii.</title>
        <authorList>
            <person name="Buettner E."/>
        </authorList>
    </citation>
    <scope>NUCLEOTIDE SEQUENCE</scope>
    <source>
        <strain evidence="1">VT141</strain>
    </source>
</reference>
<proteinExistence type="predicted"/>
<dbReference type="SUPFAM" id="SSF141130">
    <property type="entry name" value="Acetamidase/Formamidase-like"/>
    <property type="match status" value="1"/>
</dbReference>
<protein>
    <recommendedName>
        <fullName evidence="3">Formamidase</fullName>
    </recommendedName>
</protein>
<dbReference type="NCBIfam" id="NF045496">
    <property type="entry name" value="FormamaseFmdA"/>
    <property type="match status" value="1"/>
</dbReference>
<dbReference type="Pfam" id="PF03069">
    <property type="entry name" value="FmdA_AmdA"/>
    <property type="match status" value="1"/>
</dbReference>
<dbReference type="EMBL" id="JANIEX010000264">
    <property type="protein sequence ID" value="KAJ3569895.1"/>
    <property type="molecule type" value="Genomic_DNA"/>
</dbReference>
<keyword evidence="2" id="KW-1185">Reference proteome</keyword>
<dbReference type="InterPro" id="IPR054833">
    <property type="entry name" value="FormamaseFmdA"/>
</dbReference>
<dbReference type="InterPro" id="IPR004304">
    <property type="entry name" value="FmdA_AmdA"/>
</dbReference>
<dbReference type="PANTHER" id="PTHR31891:SF1">
    <property type="entry name" value="FORMAMIDASE C869.04-RELATED"/>
    <property type="match status" value="1"/>
</dbReference>
<organism evidence="1 2">
    <name type="scientific">Leucocoprinus birnbaumii</name>
    <dbReference type="NCBI Taxonomy" id="56174"/>
    <lineage>
        <taxon>Eukaryota</taxon>
        <taxon>Fungi</taxon>
        <taxon>Dikarya</taxon>
        <taxon>Basidiomycota</taxon>
        <taxon>Agaricomycotina</taxon>
        <taxon>Agaricomycetes</taxon>
        <taxon>Agaricomycetidae</taxon>
        <taxon>Agaricales</taxon>
        <taxon>Agaricineae</taxon>
        <taxon>Agaricaceae</taxon>
        <taxon>Leucocoprinus</taxon>
    </lineage>
</organism>
<accession>A0AAD5VU62</accession>
<dbReference type="GO" id="GO:0016811">
    <property type="term" value="F:hydrolase activity, acting on carbon-nitrogen (but not peptide) bonds, in linear amides"/>
    <property type="evidence" value="ECO:0007669"/>
    <property type="project" value="InterPro"/>
</dbReference>
<dbReference type="Proteomes" id="UP001213000">
    <property type="component" value="Unassembled WGS sequence"/>
</dbReference>
<dbReference type="PANTHER" id="PTHR31891">
    <property type="entry name" value="FORMAMIDASE C869.04-RELATED"/>
    <property type="match status" value="1"/>
</dbReference>
<evidence type="ECO:0000313" key="1">
    <source>
        <dbReference type="EMBL" id="KAJ3569895.1"/>
    </source>
</evidence>
<gene>
    <name evidence="1" type="ORF">NP233_g4754</name>
</gene>